<evidence type="ECO:0000256" key="2">
    <source>
        <dbReference type="PROSITE-ProRule" id="PRU00047"/>
    </source>
</evidence>
<feature type="region of interest" description="Disordered" evidence="3">
    <location>
        <begin position="68"/>
        <end position="102"/>
    </location>
</feature>
<feature type="non-terminal residue" evidence="5">
    <location>
        <position position="1"/>
    </location>
</feature>
<protein>
    <submittedName>
        <fullName evidence="5">POK9 protein</fullName>
    </submittedName>
</protein>
<evidence type="ECO:0000256" key="3">
    <source>
        <dbReference type="SAM" id="MobiDB-lite"/>
    </source>
</evidence>
<dbReference type="Pfam" id="PF14787">
    <property type="entry name" value="zf-CCHC_5"/>
    <property type="match status" value="1"/>
</dbReference>
<dbReference type="Gene3D" id="4.10.60.10">
    <property type="entry name" value="Zinc finger, CCHC-type"/>
    <property type="match status" value="1"/>
</dbReference>
<keyword evidence="2" id="KW-0862">Zinc</keyword>
<sequence length="102" mass="11255">VCFSCGKPGHLKKDCFAQKEAKPKTPDVCPRCHRGHHFANQCHSKYDSEGCPIQGNWNCSVGQRHTLTQIPQPPPQMLPSQIPTPQVQPLRIPSGGSPQVFT</sequence>
<dbReference type="PROSITE" id="PS50158">
    <property type="entry name" value="ZF_CCHC"/>
    <property type="match status" value="1"/>
</dbReference>
<dbReference type="GO" id="GO:0003676">
    <property type="term" value="F:nucleic acid binding"/>
    <property type="evidence" value="ECO:0007669"/>
    <property type="project" value="InterPro"/>
</dbReference>
<dbReference type="AlphaFoldDB" id="A0A7L0YY05"/>
<proteinExistence type="predicted"/>
<dbReference type="PANTHER" id="PTHR40389">
    <property type="entry name" value="ENDOGENOUS RETROVIRUS GROUP K MEMBER 24 GAG POLYPROTEIN-RELATED"/>
    <property type="match status" value="1"/>
</dbReference>
<dbReference type="Proteomes" id="UP000539920">
    <property type="component" value="Unassembled WGS sequence"/>
</dbReference>
<evidence type="ECO:0000256" key="1">
    <source>
        <dbReference type="ARBA" id="ARBA00022707"/>
    </source>
</evidence>
<feature type="compositionally biased region" description="Polar residues" evidence="3">
    <location>
        <begin position="78"/>
        <end position="87"/>
    </location>
</feature>
<keyword evidence="2" id="KW-0479">Metal-binding</keyword>
<keyword evidence="1" id="KW-0519">Myristate</keyword>
<accession>A0A7L0YY05</accession>
<dbReference type="SMART" id="SM00343">
    <property type="entry name" value="ZnF_C2HC"/>
    <property type="match status" value="2"/>
</dbReference>
<feature type="domain" description="CCHC-type" evidence="4">
    <location>
        <begin position="2"/>
        <end position="15"/>
    </location>
</feature>
<dbReference type="InterPro" id="IPR036875">
    <property type="entry name" value="Znf_CCHC_sf"/>
</dbReference>
<dbReference type="InterPro" id="IPR050195">
    <property type="entry name" value="Primate_lentivir_Gag_pol-like"/>
</dbReference>
<evidence type="ECO:0000313" key="5">
    <source>
        <dbReference type="EMBL" id="NXM21582.1"/>
    </source>
</evidence>
<reference evidence="5 6" key="1">
    <citation type="submission" date="2019-09" db="EMBL/GenBank/DDBJ databases">
        <title>Bird 10,000 Genomes (B10K) Project - Family phase.</title>
        <authorList>
            <person name="Zhang G."/>
        </authorList>
    </citation>
    <scope>NUCLEOTIDE SEQUENCE [LARGE SCALE GENOMIC DNA]</scope>
    <source>
        <strain evidence="5">B10K-DU-001-79</strain>
        <tissue evidence="5">Muscle</tissue>
    </source>
</reference>
<evidence type="ECO:0000259" key="4">
    <source>
        <dbReference type="PROSITE" id="PS50158"/>
    </source>
</evidence>
<dbReference type="SUPFAM" id="SSF57756">
    <property type="entry name" value="Retrovirus zinc finger-like domains"/>
    <property type="match status" value="2"/>
</dbReference>
<keyword evidence="6" id="KW-1185">Reference proteome</keyword>
<dbReference type="PANTHER" id="PTHR40389:SF2">
    <property type="entry name" value="ENDOGENOUS RETROVIRUS GROUP K MEMBER 24 GAG POLYPROTEIN-RELATED"/>
    <property type="match status" value="1"/>
</dbReference>
<feature type="non-terminal residue" evidence="5">
    <location>
        <position position="102"/>
    </location>
</feature>
<gene>
    <name evidence="5" type="primary">Ervk9_4</name>
    <name evidence="5" type="ORF">PLONIG_R15336</name>
</gene>
<keyword evidence="1" id="KW-0449">Lipoprotein</keyword>
<dbReference type="EMBL" id="VXBC01011807">
    <property type="protein sequence ID" value="NXM21582.1"/>
    <property type="molecule type" value="Genomic_DNA"/>
</dbReference>
<dbReference type="Pfam" id="PF00098">
    <property type="entry name" value="zf-CCHC"/>
    <property type="match status" value="1"/>
</dbReference>
<dbReference type="GO" id="GO:0008270">
    <property type="term" value="F:zinc ion binding"/>
    <property type="evidence" value="ECO:0007669"/>
    <property type="project" value="UniProtKB-KW"/>
</dbReference>
<comment type="caution">
    <text evidence="5">The sequence shown here is derived from an EMBL/GenBank/DDBJ whole genome shotgun (WGS) entry which is preliminary data.</text>
</comment>
<evidence type="ECO:0000313" key="6">
    <source>
        <dbReference type="Proteomes" id="UP000539920"/>
    </source>
</evidence>
<name>A0A7L0YY05_9PASE</name>
<keyword evidence="2" id="KW-0863">Zinc-finger</keyword>
<organism evidence="5 6">
    <name type="scientific">Ploceus nigricollis</name>
    <dbReference type="NCBI Taxonomy" id="441696"/>
    <lineage>
        <taxon>Eukaryota</taxon>
        <taxon>Metazoa</taxon>
        <taxon>Chordata</taxon>
        <taxon>Craniata</taxon>
        <taxon>Vertebrata</taxon>
        <taxon>Euteleostomi</taxon>
        <taxon>Archelosauria</taxon>
        <taxon>Archosauria</taxon>
        <taxon>Dinosauria</taxon>
        <taxon>Saurischia</taxon>
        <taxon>Theropoda</taxon>
        <taxon>Coelurosauria</taxon>
        <taxon>Aves</taxon>
        <taxon>Neognathae</taxon>
        <taxon>Neoaves</taxon>
        <taxon>Telluraves</taxon>
        <taxon>Australaves</taxon>
        <taxon>Passeriformes</taxon>
        <taxon>Passeroidea</taxon>
        <taxon>Ploceidae</taxon>
        <taxon>Ploceinae</taxon>
        <taxon>Ploceus</taxon>
    </lineage>
</organism>
<dbReference type="InterPro" id="IPR001878">
    <property type="entry name" value="Znf_CCHC"/>
</dbReference>